<feature type="region of interest" description="Disordered" evidence="5">
    <location>
        <begin position="65"/>
        <end position="109"/>
    </location>
</feature>
<evidence type="ECO:0000313" key="8">
    <source>
        <dbReference type="Proteomes" id="UP000596660"/>
    </source>
</evidence>
<dbReference type="PANTHER" id="PTHR31973">
    <property type="entry name" value="POLYPROTEIN, PUTATIVE-RELATED"/>
    <property type="match status" value="1"/>
</dbReference>
<sequence>MPPIENELIEFEDESSETDDSVEDENYKIDPNDLFDDEDEKIQSGVEQELRYDDEELFDIRATNLSLRKNTKDKSGPIAEGSRTLDDQTMEEAENLEKDEEDQELFRCESSSSKWPKYFTTYEGGYVSDQRSSDDEGSLRSSDAEEEEQQIQKRSKKVTYPTFNEKTDMSHVEFTVGLKFTSQHVLKQAIVWYSIQQHKDIIYLKNDQRKLSVGCANCDWAMTAGPEIDDPSGWQIKSLLPKHINCPRTFTNRLITDSWLVTEFMDKVLRNPMIKATEMKAEMKTKYDIVVNDRKCQRAKNKALNAVKSLMQKQYGILKPYLTELVKSNPGTTCVPKTWNGEDSQTGFEVHHRNVGHAVDLGKMTCSCRGWDLTGIPCAHAMSAILYMHHKPKDYLAKWYTASTYTATYSNLLKPVPGSIYWSHEGEGMVLPPNMF</sequence>
<dbReference type="Proteomes" id="UP000596660">
    <property type="component" value="Unplaced"/>
</dbReference>
<feature type="compositionally biased region" description="Acidic residues" evidence="5">
    <location>
        <begin position="7"/>
        <end position="24"/>
    </location>
</feature>
<evidence type="ECO:0000256" key="1">
    <source>
        <dbReference type="ARBA" id="ARBA00022723"/>
    </source>
</evidence>
<keyword evidence="2 4" id="KW-0863">Zinc-finger</keyword>
<feature type="region of interest" description="Disordered" evidence="5">
    <location>
        <begin position="126"/>
        <end position="158"/>
    </location>
</feature>
<dbReference type="AlphaFoldDB" id="A0A803MXQ5"/>
<dbReference type="InterPro" id="IPR006564">
    <property type="entry name" value="Znf_PMZ"/>
</dbReference>
<reference evidence="7" key="2">
    <citation type="submission" date="2021-03" db="UniProtKB">
        <authorList>
            <consortium name="EnsemblPlants"/>
        </authorList>
    </citation>
    <scope>IDENTIFICATION</scope>
</reference>
<dbReference type="SMART" id="SM00575">
    <property type="entry name" value="ZnF_PMZ"/>
    <property type="match status" value="1"/>
</dbReference>
<dbReference type="Pfam" id="PF04434">
    <property type="entry name" value="SWIM"/>
    <property type="match status" value="1"/>
</dbReference>
<evidence type="ECO:0000256" key="4">
    <source>
        <dbReference type="PROSITE-ProRule" id="PRU00325"/>
    </source>
</evidence>
<reference evidence="7" key="1">
    <citation type="journal article" date="2017" name="Nature">
        <title>The genome of Chenopodium quinoa.</title>
        <authorList>
            <person name="Jarvis D.E."/>
            <person name="Ho Y.S."/>
            <person name="Lightfoot D.J."/>
            <person name="Schmoeckel S.M."/>
            <person name="Li B."/>
            <person name="Borm T.J.A."/>
            <person name="Ohyanagi H."/>
            <person name="Mineta K."/>
            <person name="Michell C.T."/>
            <person name="Saber N."/>
            <person name="Kharbatia N.M."/>
            <person name="Rupper R.R."/>
            <person name="Sharp A.R."/>
            <person name="Dally N."/>
            <person name="Boughton B.A."/>
            <person name="Woo Y.H."/>
            <person name="Gao G."/>
            <person name="Schijlen E.G.W.M."/>
            <person name="Guo X."/>
            <person name="Momin A.A."/>
            <person name="Negrao S."/>
            <person name="Al-Babili S."/>
            <person name="Gehring C."/>
            <person name="Roessner U."/>
            <person name="Jung C."/>
            <person name="Murphy K."/>
            <person name="Arold S.T."/>
            <person name="Gojobori T."/>
            <person name="van der Linden C.G."/>
            <person name="van Loo E.N."/>
            <person name="Jellen E.N."/>
            <person name="Maughan P.J."/>
            <person name="Tester M."/>
        </authorList>
    </citation>
    <scope>NUCLEOTIDE SEQUENCE [LARGE SCALE GENOMIC DNA]</scope>
    <source>
        <strain evidence="7">cv. PI 614886</strain>
    </source>
</reference>
<dbReference type="EnsemblPlants" id="AUR62036985-RA">
    <property type="protein sequence ID" value="AUR62036985-RA:cds"/>
    <property type="gene ID" value="AUR62036985"/>
</dbReference>
<evidence type="ECO:0000256" key="5">
    <source>
        <dbReference type="SAM" id="MobiDB-lite"/>
    </source>
</evidence>
<dbReference type="GO" id="GO:0008270">
    <property type="term" value="F:zinc ion binding"/>
    <property type="evidence" value="ECO:0007669"/>
    <property type="project" value="UniProtKB-KW"/>
</dbReference>
<evidence type="ECO:0000256" key="2">
    <source>
        <dbReference type="ARBA" id="ARBA00022771"/>
    </source>
</evidence>
<accession>A0A803MXQ5</accession>
<protein>
    <recommendedName>
        <fullName evidence="6">SWIM-type domain-containing protein</fullName>
    </recommendedName>
</protein>
<dbReference type="PROSITE" id="PS50966">
    <property type="entry name" value="ZF_SWIM"/>
    <property type="match status" value="1"/>
</dbReference>
<dbReference type="PANTHER" id="PTHR31973:SF197">
    <property type="entry name" value="SWIM-TYPE DOMAIN-CONTAINING PROTEIN"/>
    <property type="match status" value="1"/>
</dbReference>
<keyword evidence="8" id="KW-1185">Reference proteome</keyword>
<evidence type="ECO:0000259" key="6">
    <source>
        <dbReference type="PROSITE" id="PS50966"/>
    </source>
</evidence>
<feature type="compositionally biased region" description="Acidic residues" evidence="5">
    <location>
        <begin position="88"/>
        <end position="103"/>
    </location>
</feature>
<dbReference type="OMA" id="CANCDWA"/>
<dbReference type="InterPro" id="IPR004332">
    <property type="entry name" value="Transposase_MuDR"/>
</dbReference>
<dbReference type="InterPro" id="IPR007527">
    <property type="entry name" value="Znf_SWIM"/>
</dbReference>
<evidence type="ECO:0000256" key="3">
    <source>
        <dbReference type="ARBA" id="ARBA00022833"/>
    </source>
</evidence>
<proteinExistence type="predicted"/>
<feature type="region of interest" description="Disordered" evidence="5">
    <location>
        <begin position="1"/>
        <end position="39"/>
    </location>
</feature>
<organism evidence="7 8">
    <name type="scientific">Chenopodium quinoa</name>
    <name type="common">Quinoa</name>
    <dbReference type="NCBI Taxonomy" id="63459"/>
    <lineage>
        <taxon>Eukaryota</taxon>
        <taxon>Viridiplantae</taxon>
        <taxon>Streptophyta</taxon>
        <taxon>Embryophyta</taxon>
        <taxon>Tracheophyta</taxon>
        <taxon>Spermatophyta</taxon>
        <taxon>Magnoliopsida</taxon>
        <taxon>eudicotyledons</taxon>
        <taxon>Gunneridae</taxon>
        <taxon>Pentapetalae</taxon>
        <taxon>Caryophyllales</taxon>
        <taxon>Chenopodiaceae</taxon>
        <taxon>Chenopodioideae</taxon>
        <taxon>Atripliceae</taxon>
        <taxon>Chenopodium</taxon>
    </lineage>
</organism>
<keyword evidence="1" id="KW-0479">Metal-binding</keyword>
<evidence type="ECO:0000313" key="7">
    <source>
        <dbReference type="EnsemblPlants" id="AUR62036985-RA:cds"/>
    </source>
</evidence>
<feature type="domain" description="SWIM-type" evidence="6">
    <location>
        <begin position="357"/>
        <end position="389"/>
    </location>
</feature>
<keyword evidence="3" id="KW-0862">Zinc</keyword>
<dbReference type="Pfam" id="PF03108">
    <property type="entry name" value="DBD_Tnp_Mut"/>
    <property type="match status" value="1"/>
</dbReference>
<name>A0A803MXQ5_CHEQI</name>
<dbReference type="Gramene" id="AUR62036985-RA">
    <property type="protein sequence ID" value="AUR62036985-RA:cds"/>
    <property type="gene ID" value="AUR62036985"/>
</dbReference>